<dbReference type="EMBL" id="KU935715">
    <property type="protein sequence ID" value="AND75262.1"/>
    <property type="molecule type" value="Genomic_DNA"/>
</dbReference>
<reference evidence="3" key="1">
    <citation type="submission" date="2016-03" db="EMBL/GenBank/DDBJ databases">
        <title>Characterization of Acinetobacter baumannii phage vB_AbaM_ME3.</title>
        <authorList>
            <person name="Buttimer C.T.H."/>
            <person name="Elbreki M."/>
            <person name="Coffey A."/>
        </authorList>
    </citation>
    <scope>NUCLEOTIDE SEQUENCE [LARGE SCALE GENOMIC DNA]</scope>
</reference>
<accession>A0A172Q083</accession>
<evidence type="ECO:0000313" key="2">
    <source>
        <dbReference type="EMBL" id="AND75262.1"/>
    </source>
</evidence>
<name>A0A172Q083_9CAUD</name>
<proteinExistence type="predicted"/>
<evidence type="ECO:0000259" key="1">
    <source>
        <dbReference type="Pfam" id="PF14301"/>
    </source>
</evidence>
<protein>
    <recommendedName>
        <fullName evidence="1">DUF4376 domain-containing protein</fullName>
    </recommendedName>
</protein>
<dbReference type="Proteomes" id="UP000225947">
    <property type="component" value="Segment"/>
</dbReference>
<sequence>MKTEYLINQYGQYIKTLTGTTFEIIGQTPPNHSTVLLPPPRSTDYWTGTDWMPIGSPPAYYFKFDYVSRTWKDSRSLSEVKTLKWEEIKLERNKQEFGGFVLNGKPFDSDYISQGRILAAYLFNQPVSWTLADDTVVELSVEEIQQLALALGNHVTALHRRGRLARDAINAANTISEVESVLF</sequence>
<gene>
    <name evidence="2" type="ORF">ME3_101</name>
</gene>
<dbReference type="InterPro" id="IPR025484">
    <property type="entry name" value="DUF4376"/>
</dbReference>
<dbReference type="Pfam" id="PF14301">
    <property type="entry name" value="DUF4376"/>
    <property type="match status" value="1"/>
</dbReference>
<organism evidence="2 3">
    <name type="scientific">Acinetobacter phage vB_AbaM_ME3</name>
    <dbReference type="NCBI Taxonomy" id="1837876"/>
    <lineage>
        <taxon>Viruses</taxon>
        <taxon>Duplodnaviria</taxon>
        <taxon>Heunggongvirae</taxon>
        <taxon>Uroviricota</taxon>
        <taxon>Caudoviricetes</taxon>
        <taxon>Metrivirus</taxon>
        <taxon>Metrivirus ME3</taxon>
    </lineage>
</organism>
<evidence type="ECO:0000313" key="3">
    <source>
        <dbReference type="Proteomes" id="UP000225947"/>
    </source>
</evidence>
<feature type="domain" description="DUF4376" evidence="1">
    <location>
        <begin position="79"/>
        <end position="177"/>
    </location>
</feature>
<keyword evidence="3" id="KW-1185">Reference proteome</keyword>